<dbReference type="PANTHER" id="PTHR43595:SF2">
    <property type="entry name" value="SMALL RIBOSOMAL SUBUNIT PROTEIN MS42"/>
    <property type="match status" value="1"/>
</dbReference>
<dbReference type="STRING" id="742152.A0A2H3JZJ9"/>
<dbReference type="Proteomes" id="UP000218811">
    <property type="component" value="Unassembled WGS sequence"/>
</dbReference>
<dbReference type="OrthoDB" id="275227at2759"/>
<dbReference type="SUPFAM" id="SSF54719">
    <property type="entry name" value="Fe,Mn superoxide dismutase (SOD), C-terminal domain"/>
    <property type="match status" value="1"/>
</dbReference>
<evidence type="ECO:0008006" key="4">
    <source>
        <dbReference type="Google" id="ProtNLM"/>
    </source>
</evidence>
<feature type="compositionally biased region" description="Polar residues" evidence="1">
    <location>
        <begin position="246"/>
        <end position="260"/>
    </location>
</feature>
<protein>
    <recommendedName>
        <fullName evidence="4">Manganese and iron superoxide dismutase</fullName>
    </recommendedName>
</protein>
<dbReference type="PANTHER" id="PTHR43595">
    <property type="entry name" value="37S RIBOSOMAL PROTEIN S26, MITOCHONDRIAL"/>
    <property type="match status" value="1"/>
</dbReference>
<evidence type="ECO:0000313" key="3">
    <source>
        <dbReference type="Proteomes" id="UP000218811"/>
    </source>
</evidence>
<organism evidence="2 3">
    <name type="scientific">Wolfiporia cocos (strain MD-104)</name>
    <name type="common">Brown rot fungus</name>
    <dbReference type="NCBI Taxonomy" id="742152"/>
    <lineage>
        <taxon>Eukaryota</taxon>
        <taxon>Fungi</taxon>
        <taxon>Dikarya</taxon>
        <taxon>Basidiomycota</taxon>
        <taxon>Agaricomycotina</taxon>
        <taxon>Agaricomycetes</taxon>
        <taxon>Polyporales</taxon>
        <taxon>Phaeolaceae</taxon>
        <taxon>Wolfiporia</taxon>
    </lineage>
</organism>
<dbReference type="InterPro" id="IPR036314">
    <property type="entry name" value="SOD_C_sf"/>
</dbReference>
<dbReference type="SUPFAM" id="SSF46609">
    <property type="entry name" value="Fe,Mn superoxide dismutase (SOD), N-terminal domain"/>
    <property type="match status" value="1"/>
</dbReference>
<dbReference type="EMBL" id="KB468113">
    <property type="protein sequence ID" value="PCH41587.1"/>
    <property type="molecule type" value="Genomic_DNA"/>
</dbReference>
<feature type="region of interest" description="Disordered" evidence="1">
    <location>
        <begin position="204"/>
        <end position="260"/>
    </location>
</feature>
<name>A0A2H3JZJ9_WOLCO</name>
<dbReference type="OMA" id="YLKRFWT"/>
<dbReference type="Gene3D" id="3.55.40.20">
    <property type="entry name" value="Iron/manganese superoxide dismutase, C-terminal domain"/>
    <property type="match status" value="1"/>
</dbReference>
<sequence>MASLGLRFAAGSSRAARIVPAWAHAGQMRTRNLHYRQELKYPVEEGLGQFLSPEGLKMLAVEYQQGLLDRLNEEVKGTSLADKSVVQTVIESARDPHKSLAFRYSCEALNNSFFLDSLRPPPPDASSHEDGLRGTSLFNRIRTQYGTLQEIKSSLSAAVLGVSSAWIWLVCDQTGALAIWPSFGPGTLLVRSRTKLLRNASDRVLGEQEPGAPSSSQSAPSDSAPTSPASGLSHPPSPPPSFTGSQTRSYTTSPNASQYVPNMYEGEVRRPITPSGTEDPTRAGEILYPLFCVSAHERAWIGGGYGVWGQEEYMKRFWTVVDWKTVADTYNKWIMDRRNAGI</sequence>
<gene>
    <name evidence="2" type="ORF">WOLCODRAFT_137483</name>
</gene>
<reference evidence="2 3" key="1">
    <citation type="journal article" date="2012" name="Science">
        <title>The Paleozoic origin of enzymatic lignin decomposition reconstructed from 31 fungal genomes.</title>
        <authorList>
            <person name="Floudas D."/>
            <person name="Binder M."/>
            <person name="Riley R."/>
            <person name="Barry K."/>
            <person name="Blanchette R.A."/>
            <person name="Henrissat B."/>
            <person name="Martinez A.T."/>
            <person name="Otillar R."/>
            <person name="Spatafora J.W."/>
            <person name="Yadav J.S."/>
            <person name="Aerts A."/>
            <person name="Benoit I."/>
            <person name="Boyd A."/>
            <person name="Carlson A."/>
            <person name="Copeland A."/>
            <person name="Coutinho P.M."/>
            <person name="de Vries R.P."/>
            <person name="Ferreira P."/>
            <person name="Findley K."/>
            <person name="Foster B."/>
            <person name="Gaskell J."/>
            <person name="Glotzer D."/>
            <person name="Gorecki P."/>
            <person name="Heitman J."/>
            <person name="Hesse C."/>
            <person name="Hori C."/>
            <person name="Igarashi K."/>
            <person name="Jurgens J.A."/>
            <person name="Kallen N."/>
            <person name="Kersten P."/>
            <person name="Kohler A."/>
            <person name="Kuees U."/>
            <person name="Kumar T.K.A."/>
            <person name="Kuo A."/>
            <person name="LaButti K."/>
            <person name="Larrondo L.F."/>
            <person name="Lindquist E."/>
            <person name="Ling A."/>
            <person name="Lombard V."/>
            <person name="Lucas S."/>
            <person name="Lundell T."/>
            <person name="Martin R."/>
            <person name="McLaughlin D.J."/>
            <person name="Morgenstern I."/>
            <person name="Morin E."/>
            <person name="Murat C."/>
            <person name="Nagy L.G."/>
            <person name="Nolan M."/>
            <person name="Ohm R.A."/>
            <person name="Patyshakuliyeva A."/>
            <person name="Rokas A."/>
            <person name="Ruiz-Duenas F.J."/>
            <person name="Sabat G."/>
            <person name="Salamov A."/>
            <person name="Samejima M."/>
            <person name="Schmutz J."/>
            <person name="Slot J.C."/>
            <person name="St John F."/>
            <person name="Stenlid J."/>
            <person name="Sun H."/>
            <person name="Sun S."/>
            <person name="Syed K."/>
            <person name="Tsang A."/>
            <person name="Wiebenga A."/>
            <person name="Young D."/>
            <person name="Pisabarro A."/>
            <person name="Eastwood D.C."/>
            <person name="Martin F."/>
            <person name="Cullen D."/>
            <person name="Grigoriev I.V."/>
            <person name="Hibbett D.S."/>
        </authorList>
    </citation>
    <scope>NUCLEOTIDE SEQUENCE [LARGE SCALE GENOMIC DNA]</scope>
    <source>
        <strain evidence="2 3">MD-104</strain>
    </source>
</reference>
<feature type="compositionally biased region" description="Low complexity" evidence="1">
    <location>
        <begin position="212"/>
        <end position="234"/>
    </location>
</feature>
<accession>A0A2H3JZJ9</accession>
<dbReference type="GO" id="GO:0005737">
    <property type="term" value="C:cytoplasm"/>
    <property type="evidence" value="ECO:0007669"/>
    <property type="project" value="TreeGrafter"/>
</dbReference>
<dbReference type="AlphaFoldDB" id="A0A2H3JZJ9"/>
<keyword evidence="3" id="KW-1185">Reference proteome</keyword>
<dbReference type="InterPro" id="IPR036324">
    <property type="entry name" value="Mn/Fe_SOD_N_sf"/>
</dbReference>
<evidence type="ECO:0000313" key="2">
    <source>
        <dbReference type="EMBL" id="PCH41587.1"/>
    </source>
</evidence>
<evidence type="ECO:0000256" key="1">
    <source>
        <dbReference type="SAM" id="MobiDB-lite"/>
    </source>
</evidence>
<proteinExistence type="predicted"/>